<protein>
    <recommendedName>
        <fullName evidence="3">DUF3445 domain-containing protein</fullName>
    </recommendedName>
</protein>
<gene>
    <name evidence="1" type="ORF">So717_40850</name>
</gene>
<sequence>MVEILQKSIPDEMRQARALPGIQPLQAPWLRVDEAYEAQMAHRRALIAAQRDDVYWQDPEAEAVSAEVLAEALEALPELGFHIDGRHCRCPDGVVVDLESDVPLVVLGQLVQEDICLMDKRGAEHVLVAANLCFPARWLLSEKAGRPLIHIHGAVENYDDALARRVQRLFDGVQVGRPLWRSNGLPFHDPELFQPRSVLDPPQNREDGISAPYHRAERQCIVRMPRSGTVVFSIHTYVVRSGCP</sequence>
<dbReference type="EMBL" id="BLIV01000011">
    <property type="protein sequence ID" value="GFE52332.1"/>
    <property type="molecule type" value="Genomic_DNA"/>
</dbReference>
<comment type="caution">
    <text evidence="1">The sequence shown here is derived from an EMBL/GenBank/DDBJ whole genome shotgun (WGS) entry which is preliminary data.</text>
</comment>
<evidence type="ECO:0000313" key="1">
    <source>
        <dbReference type="EMBL" id="GFE52332.1"/>
    </source>
</evidence>
<proteinExistence type="predicted"/>
<accession>A0A640VXE4</accession>
<keyword evidence="2" id="KW-1185">Reference proteome</keyword>
<dbReference type="Pfam" id="PF11927">
    <property type="entry name" value="HODM_asu-like"/>
    <property type="match status" value="1"/>
</dbReference>
<dbReference type="Proteomes" id="UP000436522">
    <property type="component" value="Unassembled WGS sequence"/>
</dbReference>
<organism evidence="1 2">
    <name type="scientific">Roseobacter cerasinus</name>
    <dbReference type="NCBI Taxonomy" id="2602289"/>
    <lineage>
        <taxon>Bacteria</taxon>
        <taxon>Pseudomonadati</taxon>
        <taxon>Pseudomonadota</taxon>
        <taxon>Alphaproteobacteria</taxon>
        <taxon>Rhodobacterales</taxon>
        <taxon>Roseobacteraceae</taxon>
        <taxon>Roseobacter</taxon>
    </lineage>
</organism>
<dbReference type="InterPro" id="IPR021848">
    <property type="entry name" value="HODM_asu-like"/>
</dbReference>
<evidence type="ECO:0000313" key="2">
    <source>
        <dbReference type="Proteomes" id="UP000436522"/>
    </source>
</evidence>
<evidence type="ECO:0008006" key="3">
    <source>
        <dbReference type="Google" id="ProtNLM"/>
    </source>
</evidence>
<dbReference type="OrthoDB" id="5242510at2"/>
<reference evidence="1 2" key="1">
    <citation type="submission" date="2019-12" db="EMBL/GenBank/DDBJ databases">
        <title>Roseobacter cerasinus sp. nov., isolated from seawater around aquaculture.</title>
        <authorList>
            <person name="Muramatsu S."/>
            <person name="Takabe Y."/>
            <person name="Mori K."/>
            <person name="Takaichi S."/>
            <person name="Hanada S."/>
        </authorList>
    </citation>
    <scope>NUCLEOTIDE SEQUENCE [LARGE SCALE GENOMIC DNA]</scope>
    <source>
        <strain evidence="1 2">AI77</strain>
    </source>
</reference>
<dbReference type="AlphaFoldDB" id="A0A640VXE4"/>
<name>A0A640VXE4_9RHOB</name>
<dbReference type="RefSeq" id="WP_159980855.1">
    <property type="nucleotide sequence ID" value="NZ_BLIV01000011.1"/>
</dbReference>